<dbReference type="SUPFAM" id="SSF52540">
    <property type="entry name" value="P-loop containing nucleoside triphosphate hydrolases"/>
    <property type="match status" value="1"/>
</dbReference>
<dbReference type="EMBL" id="KF594187">
    <property type="protein sequence ID" value="AIE38497.1"/>
    <property type="molecule type" value="Genomic_DNA"/>
</dbReference>
<sequence length="1244" mass="143583">MDFYEIKERALKSGTTEVRPAWRVHRFKDLMVRGKSFYAVYNPETHFWSTDEYDLTCIVDADVTRHFQEASKRVDGSVWPRYLGDYDSKTYADYKAWMSKLPDVHQPLDSRILFANQTPRREDYATRTLSYSLSDDPCPAYEELMSTLYDPDEREKLEWAIGSVFTGDSAWIQKFFVLYGSAGSGKSTVLNLISRLLDGHIAQFDAAALGRPSDQFALEPFKSNPRVAIQHDGNLARIKDNSRLNSLVSHEPMVMNEKGKSLYTFKSEAMLFLGTNLPVLITDSKSGLTRRLIDVEPSGRKLDIRRYKKIMSQLEDERGSIVKHCMELYKSKGPSYYDDYKPIGMMSKTNPIFNFLDFYQDELDDENGVALKRIYEMYKEYSQTYSDGTMYPMYKFKDEIRDYFEEFHDRIMVDGTSRRKVYKGLLKSKFSQGEKKESPISDWTEMKEQPSYLDELYKDRPAQYANENGLPAKRWDDVTTTLKDLDTRKEHYVLVPEQDVVIDIDLDKDRDECLEEARRWVPSYAELSRSGGGIHIHYRYSGDPSVLSRLVRPGVECKVYSGKSALRRRLTKCTAHQGLTTVEDGYLPVKEKPLIRQEVMQNEKSIRKLIERNLRKEFHPGTKPSIDFIMKVLTDAKESGMDYDVSDMRQKILTFAMKSTHQADYCIKLVQEMPFSSESDHEETYEEPDDDTPIIYDVEVFPNLFLVNWKVRGSNKIQRMINPTPNEISDLTEKKLVGFNNRRYDNHILYGRILGYSNIQLYHLSRKIINNLIKEGFREAYNLSYTDIYDFAAKKQSLKKWEIELGIHHKELGLPWDEPVPEEMWEEVAAYCDNDVIATEKVWDYLEADWEGRQILAAIAGLPVNSSTNKLTTQIIFQGQRDTQKYLQYTDLSEMFPGYKYEYGKSTYRGEEVGEGGYVSSEPGYHENVALLDIASMHPTSIEELQLFGPYTKRYSELKKARILIKHKELDEARKILNGALAPYLDDDSNLDALAYALKIALNSTYGLTAAKFDNPLRDPRNVDNIVAKRGALFMVDLKHFVQEKGYTVAHIKTDSIKIPNADDRIISEVFEFGKKYGYTFEHEATYDRMLLVNDAVYIAHDKDGWHATGKQFQEPVVYKTLFTGDPLALEDVAQTRSVTTRMLLEFGENDRKFVGRVGRFIPVNPDTPGGGRLVRENHRVDSEGNEVISYGDVGGCKGYLWLDYEDAGDDWRAKLDNRYGRELVDAARGQIQKYTDVDTFLAA</sequence>
<keyword evidence="1" id="KW-0540">Nuclease</keyword>
<dbReference type="InterPro" id="IPR027417">
    <property type="entry name" value="P-loop_NTPase"/>
</dbReference>
<keyword evidence="5" id="KW-1194">Viral DNA replication</keyword>
<evidence type="ECO:0000313" key="7">
    <source>
        <dbReference type="EMBL" id="AIE38454.1"/>
    </source>
</evidence>
<dbReference type="Gene3D" id="3.40.50.300">
    <property type="entry name" value="P-loop containing nucleotide triphosphate hydrolases"/>
    <property type="match status" value="1"/>
</dbReference>
<keyword evidence="2" id="KW-0547">Nucleotide-binding</keyword>
<dbReference type="GO" id="GO:0005524">
    <property type="term" value="F:ATP binding"/>
    <property type="evidence" value="ECO:0007669"/>
    <property type="project" value="UniProtKB-KW"/>
</dbReference>
<evidence type="ECO:0000256" key="5">
    <source>
        <dbReference type="ARBA" id="ARBA00023109"/>
    </source>
</evidence>
<name>A0A075EH96_9CAUD</name>
<proteinExistence type="predicted"/>
<dbReference type="PROSITE" id="PS51206">
    <property type="entry name" value="SF3_HELICASE_1"/>
    <property type="match status" value="1"/>
</dbReference>
<dbReference type="Gene3D" id="3.30.420.10">
    <property type="entry name" value="Ribonuclease H-like superfamily/Ribonuclease H"/>
    <property type="match status" value="1"/>
</dbReference>
<dbReference type="Gene3D" id="3.90.1600.10">
    <property type="entry name" value="Palm domain of DNA polymerase"/>
    <property type="match status" value="1"/>
</dbReference>
<accession>A0A075EH96</accession>
<dbReference type="GO" id="GO:0004518">
    <property type="term" value="F:nuclease activity"/>
    <property type="evidence" value="ECO:0007669"/>
    <property type="project" value="UniProtKB-KW"/>
</dbReference>
<dbReference type="InterPro" id="IPR036397">
    <property type="entry name" value="RNaseH_sf"/>
</dbReference>
<organism evidence="8">
    <name type="scientific">Siphovirus contig89</name>
    <dbReference type="NCBI Taxonomy" id="1518022"/>
    <lineage>
        <taxon>Viruses</taxon>
        <taxon>Duplodnaviria</taxon>
        <taxon>Heunggongvirae</taxon>
        <taxon>Uroviricota</taxon>
        <taxon>Caudoviricetes</taxon>
    </lineage>
</organism>
<dbReference type="EMBL" id="KF594186">
    <property type="protein sequence ID" value="AIE38454.1"/>
    <property type="molecule type" value="Genomic_DNA"/>
</dbReference>
<evidence type="ECO:0000256" key="1">
    <source>
        <dbReference type="ARBA" id="ARBA00022722"/>
    </source>
</evidence>
<dbReference type="InterPro" id="IPR023211">
    <property type="entry name" value="DNA_pol_palm_dom_sf"/>
</dbReference>
<evidence type="ECO:0000256" key="2">
    <source>
        <dbReference type="ARBA" id="ARBA00022741"/>
    </source>
</evidence>
<dbReference type="GO" id="GO:0003676">
    <property type="term" value="F:nucleic acid binding"/>
    <property type="evidence" value="ECO:0007669"/>
    <property type="project" value="InterPro"/>
</dbReference>
<dbReference type="InterPro" id="IPR012337">
    <property type="entry name" value="RNaseH-like_sf"/>
</dbReference>
<keyword evidence="4" id="KW-0067">ATP-binding</keyword>
<evidence type="ECO:0000313" key="8">
    <source>
        <dbReference type="EMBL" id="AIE38497.1"/>
    </source>
</evidence>
<dbReference type="Pfam" id="PF19263">
    <property type="entry name" value="DUF5906"/>
    <property type="match status" value="1"/>
</dbReference>
<keyword evidence="5" id="KW-0235">DNA replication</keyword>
<dbReference type="GO" id="GO:0039693">
    <property type="term" value="P:viral DNA genome replication"/>
    <property type="evidence" value="ECO:0007669"/>
    <property type="project" value="UniProtKB-KW"/>
</dbReference>
<dbReference type="InterPro" id="IPR043502">
    <property type="entry name" value="DNA/RNA_pol_sf"/>
</dbReference>
<evidence type="ECO:0000256" key="4">
    <source>
        <dbReference type="ARBA" id="ARBA00022840"/>
    </source>
</evidence>
<dbReference type="GO" id="GO:0016787">
    <property type="term" value="F:hydrolase activity"/>
    <property type="evidence" value="ECO:0007669"/>
    <property type="project" value="UniProtKB-KW"/>
</dbReference>
<dbReference type="SUPFAM" id="SSF53098">
    <property type="entry name" value="Ribonuclease H-like"/>
    <property type="match status" value="1"/>
</dbReference>
<evidence type="ECO:0000259" key="6">
    <source>
        <dbReference type="PROSITE" id="PS51206"/>
    </source>
</evidence>
<dbReference type="SUPFAM" id="SSF56672">
    <property type="entry name" value="DNA/RNA polymerases"/>
    <property type="match status" value="1"/>
</dbReference>
<dbReference type="InterPro" id="IPR045455">
    <property type="entry name" value="NrS-1_pol-like_helicase"/>
</dbReference>
<keyword evidence="3" id="KW-0378">Hydrolase</keyword>
<reference evidence="8" key="1">
    <citation type="journal article" date="2014" name="ISME J.">
        <title>Human oral viruses are personal, persistent and gender-consistent.</title>
        <authorList>
            <person name="Abeles S.R."/>
            <person name="Robles-Sikisaka R."/>
            <person name="Ly M."/>
            <person name="Lum A.G."/>
            <person name="Salzman J."/>
            <person name="Boehm T.K."/>
            <person name="Pride D.T."/>
        </authorList>
    </citation>
    <scope>NUCLEOTIDE SEQUENCE</scope>
    <source>
        <strain evidence="7">Day1PM</strain>
        <strain evidence="8">Day2AM</strain>
    </source>
</reference>
<protein>
    <submittedName>
        <fullName evidence="8">Gp072</fullName>
    </submittedName>
</protein>
<dbReference type="InterPro" id="IPR014015">
    <property type="entry name" value="Helicase_SF3_DNA-vir"/>
</dbReference>
<feature type="domain" description="SF3 helicase" evidence="6">
    <location>
        <begin position="152"/>
        <end position="368"/>
    </location>
</feature>
<evidence type="ECO:0000256" key="3">
    <source>
        <dbReference type="ARBA" id="ARBA00022801"/>
    </source>
</evidence>